<protein>
    <submittedName>
        <fullName evidence="1">Uncharacterized protein</fullName>
    </submittedName>
</protein>
<dbReference type="AlphaFoldDB" id="A0A0F9EHJ6"/>
<accession>A0A0F9EHJ6</accession>
<reference evidence="1" key="1">
    <citation type="journal article" date="2015" name="Nature">
        <title>Complex archaea that bridge the gap between prokaryotes and eukaryotes.</title>
        <authorList>
            <person name="Spang A."/>
            <person name="Saw J.H."/>
            <person name="Jorgensen S.L."/>
            <person name="Zaremba-Niedzwiedzka K."/>
            <person name="Martijn J."/>
            <person name="Lind A.E."/>
            <person name="van Eijk R."/>
            <person name="Schleper C."/>
            <person name="Guy L."/>
            <person name="Ettema T.J."/>
        </authorList>
    </citation>
    <scope>NUCLEOTIDE SEQUENCE</scope>
</reference>
<proteinExistence type="predicted"/>
<name>A0A0F9EHJ6_9ZZZZ</name>
<gene>
    <name evidence="1" type="ORF">LCGC14_2366520</name>
</gene>
<comment type="caution">
    <text evidence="1">The sequence shown here is derived from an EMBL/GenBank/DDBJ whole genome shotgun (WGS) entry which is preliminary data.</text>
</comment>
<organism evidence="1">
    <name type="scientific">marine sediment metagenome</name>
    <dbReference type="NCBI Taxonomy" id="412755"/>
    <lineage>
        <taxon>unclassified sequences</taxon>
        <taxon>metagenomes</taxon>
        <taxon>ecological metagenomes</taxon>
    </lineage>
</organism>
<evidence type="ECO:0000313" key="1">
    <source>
        <dbReference type="EMBL" id="KKL44355.1"/>
    </source>
</evidence>
<sequence>MNNAHFLTKQYLKLLQTMVYMSTNGLSTRPVQHLIRSNVEERKIISEMITFYELEGVKKYGLKKQSEKLADPYKGIPIQSNV</sequence>
<dbReference type="EMBL" id="LAZR01034789">
    <property type="protein sequence ID" value="KKL44355.1"/>
    <property type="molecule type" value="Genomic_DNA"/>
</dbReference>